<dbReference type="PANTHER" id="PTHR42756">
    <property type="entry name" value="TRANSCRIPTIONAL REGULATOR, MARR"/>
    <property type="match status" value="1"/>
</dbReference>
<protein>
    <submittedName>
        <fullName evidence="5">Multiple antibiotic resistance protein marR</fullName>
    </submittedName>
</protein>
<reference evidence="5 6" key="1">
    <citation type="submission" date="2018-06" db="EMBL/GenBank/DDBJ databases">
        <authorList>
            <consortium name="Pathogen Informatics"/>
            <person name="Doyle S."/>
        </authorList>
    </citation>
    <scope>NUCLEOTIDE SEQUENCE [LARGE SCALE GENOMIC DNA]</scope>
    <source>
        <strain evidence="5 6">NCTC13337</strain>
    </source>
</reference>
<organism evidence="5 6">
    <name type="scientific">Suttonella ornithocola</name>
    <dbReference type="NCBI Taxonomy" id="279832"/>
    <lineage>
        <taxon>Bacteria</taxon>
        <taxon>Pseudomonadati</taxon>
        <taxon>Pseudomonadota</taxon>
        <taxon>Gammaproteobacteria</taxon>
        <taxon>Cardiobacteriales</taxon>
        <taxon>Cardiobacteriaceae</taxon>
        <taxon>Suttonella</taxon>
    </lineage>
</organism>
<dbReference type="SUPFAM" id="SSF46785">
    <property type="entry name" value="Winged helix' DNA-binding domain"/>
    <property type="match status" value="1"/>
</dbReference>
<proteinExistence type="predicted"/>
<dbReference type="PRINTS" id="PR00598">
    <property type="entry name" value="HTHMARR"/>
</dbReference>
<dbReference type="Proteomes" id="UP000254601">
    <property type="component" value="Unassembled WGS sequence"/>
</dbReference>
<keyword evidence="3" id="KW-0804">Transcription</keyword>
<evidence type="ECO:0000256" key="2">
    <source>
        <dbReference type="ARBA" id="ARBA00023125"/>
    </source>
</evidence>
<gene>
    <name evidence="5" type="primary">marR_2</name>
    <name evidence="5" type="ORF">NCTC13337_01219</name>
</gene>
<evidence type="ECO:0000313" key="6">
    <source>
        <dbReference type="Proteomes" id="UP000254601"/>
    </source>
</evidence>
<evidence type="ECO:0000259" key="4">
    <source>
        <dbReference type="PROSITE" id="PS50995"/>
    </source>
</evidence>
<dbReference type="Pfam" id="PF01047">
    <property type="entry name" value="MarR"/>
    <property type="match status" value="1"/>
</dbReference>
<dbReference type="OrthoDB" id="32523at2"/>
<dbReference type="AlphaFoldDB" id="A0A380MRQ0"/>
<feature type="domain" description="HTH marR-type" evidence="4">
    <location>
        <begin position="23"/>
        <end position="162"/>
    </location>
</feature>
<evidence type="ECO:0000256" key="1">
    <source>
        <dbReference type="ARBA" id="ARBA00023015"/>
    </source>
</evidence>
<evidence type="ECO:0000313" key="5">
    <source>
        <dbReference type="EMBL" id="SUO95319.1"/>
    </source>
</evidence>
<dbReference type="InterPro" id="IPR036388">
    <property type="entry name" value="WH-like_DNA-bd_sf"/>
</dbReference>
<keyword evidence="6" id="KW-1185">Reference proteome</keyword>
<dbReference type="SMART" id="SM00347">
    <property type="entry name" value="HTH_MARR"/>
    <property type="match status" value="1"/>
</dbReference>
<name>A0A380MRQ0_9GAMM</name>
<dbReference type="PROSITE" id="PS50995">
    <property type="entry name" value="HTH_MARR_2"/>
    <property type="match status" value="1"/>
</dbReference>
<keyword evidence="1" id="KW-0805">Transcription regulation</keyword>
<dbReference type="Gene3D" id="1.10.10.10">
    <property type="entry name" value="Winged helix-like DNA-binding domain superfamily/Winged helix DNA-binding domain"/>
    <property type="match status" value="1"/>
</dbReference>
<dbReference type="InterPro" id="IPR000835">
    <property type="entry name" value="HTH_MarR-typ"/>
</dbReference>
<dbReference type="GO" id="GO:0003677">
    <property type="term" value="F:DNA binding"/>
    <property type="evidence" value="ECO:0007669"/>
    <property type="project" value="UniProtKB-KW"/>
</dbReference>
<evidence type="ECO:0000256" key="3">
    <source>
        <dbReference type="ARBA" id="ARBA00023163"/>
    </source>
</evidence>
<dbReference type="PANTHER" id="PTHR42756:SF1">
    <property type="entry name" value="TRANSCRIPTIONAL REPRESSOR OF EMRAB OPERON"/>
    <property type="match status" value="1"/>
</dbReference>
<dbReference type="EMBL" id="UHIC01000001">
    <property type="protein sequence ID" value="SUO95319.1"/>
    <property type="molecule type" value="Genomic_DNA"/>
</dbReference>
<dbReference type="InterPro" id="IPR036390">
    <property type="entry name" value="WH_DNA-bd_sf"/>
</dbReference>
<keyword evidence="2" id="KW-0238">DNA-binding</keyword>
<dbReference type="RefSeq" id="WP_072576152.1">
    <property type="nucleotide sequence ID" value="NZ_LWHB01000054.1"/>
</dbReference>
<accession>A0A380MRQ0</accession>
<dbReference type="GO" id="GO:0003700">
    <property type="term" value="F:DNA-binding transcription factor activity"/>
    <property type="evidence" value="ECO:0007669"/>
    <property type="project" value="InterPro"/>
</dbReference>
<sequence length="173" mass="19533">MSDHVDFILTQWQETMPELDAEPMALIGRLLRCTALVQVQLEEVFASFGLTAASFDVLVTLRRSGEPYVLSPTDLFSALMVTSGTMTARLKNLESRGYICRLSNPEDARSTLVQLTELGRVLIEQVLEKHVENEKQLVSLLQPKMRKHLDEGLSQWLMTLEDIAGLPKNAYRN</sequence>